<name>A0A1G6S585_9PSEU</name>
<proteinExistence type="predicted"/>
<dbReference type="RefSeq" id="WP_091451419.1">
    <property type="nucleotide sequence ID" value="NZ_FMZZ01000007.1"/>
</dbReference>
<dbReference type="PANTHER" id="PTHR35446">
    <property type="entry name" value="SI:CH211-175M2.5"/>
    <property type="match status" value="1"/>
</dbReference>
<keyword evidence="2" id="KW-0575">Peroxidase</keyword>
<dbReference type="OrthoDB" id="5185109at2"/>
<dbReference type="Proteomes" id="UP000199501">
    <property type="component" value="Unassembled WGS sequence"/>
</dbReference>
<protein>
    <submittedName>
        <fullName evidence="2">Alkylhydroperoxidase AhpD family core domain-containing protein</fullName>
    </submittedName>
</protein>
<organism evidence="2 3">
    <name type="scientific">Actinokineospora iranica</name>
    <dbReference type="NCBI Taxonomy" id="1271860"/>
    <lineage>
        <taxon>Bacteria</taxon>
        <taxon>Bacillati</taxon>
        <taxon>Actinomycetota</taxon>
        <taxon>Actinomycetes</taxon>
        <taxon>Pseudonocardiales</taxon>
        <taxon>Pseudonocardiaceae</taxon>
        <taxon>Actinokineospora</taxon>
    </lineage>
</organism>
<dbReference type="InterPro" id="IPR003779">
    <property type="entry name" value="CMD-like"/>
</dbReference>
<keyword evidence="2" id="KW-0560">Oxidoreductase</keyword>
<gene>
    <name evidence="2" type="ORF">SAMN05216174_107224</name>
</gene>
<dbReference type="NCBIfam" id="TIGR00778">
    <property type="entry name" value="ahpD_dom"/>
    <property type="match status" value="1"/>
</dbReference>
<dbReference type="PANTHER" id="PTHR35446:SF2">
    <property type="entry name" value="CARBOXYMUCONOLACTONE DECARBOXYLASE-LIKE DOMAIN-CONTAINING PROTEIN"/>
    <property type="match status" value="1"/>
</dbReference>
<dbReference type="InterPro" id="IPR004675">
    <property type="entry name" value="AhpD_core"/>
</dbReference>
<evidence type="ECO:0000259" key="1">
    <source>
        <dbReference type="Pfam" id="PF02627"/>
    </source>
</evidence>
<evidence type="ECO:0000313" key="2">
    <source>
        <dbReference type="EMBL" id="SDD11824.1"/>
    </source>
</evidence>
<keyword evidence="3" id="KW-1185">Reference proteome</keyword>
<dbReference type="SUPFAM" id="SSF69118">
    <property type="entry name" value="AhpD-like"/>
    <property type="match status" value="1"/>
</dbReference>
<dbReference type="Pfam" id="PF02627">
    <property type="entry name" value="CMD"/>
    <property type="match status" value="1"/>
</dbReference>
<dbReference type="InterPro" id="IPR029032">
    <property type="entry name" value="AhpD-like"/>
</dbReference>
<dbReference type="Gene3D" id="1.20.1290.10">
    <property type="entry name" value="AhpD-like"/>
    <property type="match status" value="1"/>
</dbReference>
<reference evidence="3" key="1">
    <citation type="submission" date="2016-10" db="EMBL/GenBank/DDBJ databases">
        <authorList>
            <person name="Varghese N."/>
            <person name="Submissions S."/>
        </authorList>
    </citation>
    <scope>NUCLEOTIDE SEQUENCE [LARGE SCALE GENOMIC DNA]</scope>
    <source>
        <strain evidence="3">IBRC-M 10403</strain>
    </source>
</reference>
<dbReference type="AlphaFoldDB" id="A0A1G6S585"/>
<sequence>MTAGRDVVYLDKQAPHAYQALRDVAKAVRTAAREAGLDRRLMELVNLRVSQLNGCAYCLDLHTQAAMSAGETQRRLAVLSAWRATELFSPTERAALRLAESVTTLPDPEALAHDYTAARAVLTDAQLSTVVWAVITMNAFNRVSIMSGHPVRAETP</sequence>
<feature type="domain" description="Carboxymuconolactone decarboxylase-like" evidence="1">
    <location>
        <begin position="15"/>
        <end position="100"/>
    </location>
</feature>
<evidence type="ECO:0000313" key="3">
    <source>
        <dbReference type="Proteomes" id="UP000199501"/>
    </source>
</evidence>
<dbReference type="STRING" id="1271860.SAMN05216174_107224"/>
<dbReference type="GO" id="GO:0051920">
    <property type="term" value="F:peroxiredoxin activity"/>
    <property type="evidence" value="ECO:0007669"/>
    <property type="project" value="InterPro"/>
</dbReference>
<accession>A0A1G6S585</accession>
<dbReference type="EMBL" id="FMZZ01000007">
    <property type="protein sequence ID" value="SDD11824.1"/>
    <property type="molecule type" value="Genomic_DNA"/>
</dbReference>